<feature type="non-terminal residue" evidence="2">
    <location>
        <position position="1"/>
    </location>
</feature>
<evidence type="ECO:0000256" key="1">
    <source>
        <dbReference type="SAM" id="Phobius"/>
    </source>
</evidence>
<organism evidence="2">
    <name type="scientific">marine sediment metagenome</name>
    <dbReference type="NCBI Taxonomy" id="412755"/>
    <lineage>
        <taxon>unclassified sequences</taxon>
        <taxon>metagenomes</taxon>
        <taxon>ecological metagenomes</taxon>
    </lineage>
</organism>
<protein>
    <submittedName>
        <fullName evidence="2">Uncharacterized protein</fullName>
    </submittedName>
</protein>
<feature type="transmembrane region" description="Helical" evidence="1">
    <location>
        <begin position="53"/>
        <end position="73"/>
    </location>
</feature>
<keyword evidence="1" id="KW-1133">Transmembrane helix</keyword>
<proteinExistence type="predicted"/>
<comment type="caution">
    <text evidence="2">The sequence shown here is derived from an EMBL/GenBank/DDBJ whole genome shotgun (WGS) entry which is preliminary data.</text>
</comment>
<gene>
    <name evidence="2" type="ORF">S01H4_49423</name>
</gene>
<keyword evidence="1" id="KW-0472">Membrane</keyword>
<keyword evidence="1" id="KW-0812">Transmembrane</keyword>
<name>X1D2I7_9ZZZZ</name>
<dbReference type="EMBL" id="BART01027954">
    <property type="protein sequence ID" value="GAG99337.1"/>
    <property type="molecule type" value="Genomic_DNA"/>
</dbReference>
<evidence type="ECO:0000313" key="2">
    <source>
        <dbReference type="EMBL" id="GAG99337.1"/>
    </source>
</evidence>
<reference evidence="2" key="1">
    <citation type="journal article" date="2014" name="Front. Microbiol.">
        <title>High frequency of phylogenetically diverse reductive dehalogenase-homologous genes in deep subseafloor sedimentary metagenomes.</title>
        <authorList>
            <person name="Kawai M."/>
            <person name="Futagami T."/>
            <person name="Toyoda A."/>
            <person name="Takaki Y."/>
            <person name="Nishi S."/>
            <person name="Hori S."/>
            <person name="Arai W."/>
            <person name="Tsubouchi T."/>
            <person name="Morono Y."/>
            <person name="Uchiyama I."/>
            <person name="Ito T."/>
            <person name="Fujiyama A."/>
            <person name="Inagaki F."/>
            <person name="Takami H."/>
        </authorList>
    </citation>
    <scope>NUCLEOTIDE SEQUENCE</scope>
    <source>
        <strain evidence="2">Expedition CK06-06</strain>
    </source>
</reference>
<sequence>TYELIFPTENIDAFFMQNVLLGDIEISKDDFVTETISITVVVEMTEIFPGFPMFWFIMLVGAIVAVVGSLVAYRTIQQARIPTFVKKVREMSKNIKGRKSISDSLLYPSKDEVIVKKLGDRWEVLGLSLNEILGLEAKRKKKLPETIEGGNV</sequence>
<dbReference type="AlphaFoldDB" id="X1D2I7"/>
<accession>X1D2I7</accession>